<feature type="domain" description="LD-carboxypeptidase C-terminal" evidence="5">
    <location>
        <begin position="198"/>
        <end position="311"/>
    </location>
</feature>
<protein>
    <submittedName>
        <fullName evidence="6">Muramoyltetrapeptide carboxypeptidase LdcA involved in peptidoglycan recycling</fullName>
    </submittedName>
</protein>
<dbReference type="Gene3D" id="3.40.50.10740">
    <property type="entry name" value="Class I glutamine amidotransferase-like"/>
    <property type="match status" value="1"/>
</dbReference>
<dbReference type="InterPro" id="IPR029062">
    <property type="entry name" value="Class_I_gatase-like"/>
</dbReference>
<feature type="active site" description="Charge relay system" evidence="3">
    <location>
        <position position="296"/>
    </location>
</feature>
<keyword evidence="7" id="KW-1185">Reference proteome</keyword>
<dbReference type="PANTHER" id="PTHR30237">
    <property type="entry name" value="MURAMOYLTETRAPEPTIDE CARBOXYPEPTIDASE"/>
    <property type="match status" value="1"/>
</dbReference>
<dbReference type="SUPFAM" id="SSF52317">
    <property type="entry name" value="Class I glutamine amidotransferase-like"/>
    <property type="match status" value="1"/>
</dbReference>
<dbReference type="Gene3D" id="3.50.30.60">
    <property type="entry name" value="LD-carboxypeptidase A C-terminal domain-like"/>
    <property type="match status" value="1"/>
</dbReference>
<evidence type="ECO:0000259" key="4">
    <source>
        <dbReference type="Pfam" id="PF02016"/>
    </source>
</evidence>
<dbReference type="GO" id="GO:0004180">
    <property type="term" value="F:carboxypeptidase activity"/>
    <property type="evidence" value="ECO:0007669"/>
    <property type="project" value="UniProtKB-KW"/>
</dbReference>
<dbReference type="RefSeq" id="WP_204518732.1">
    <property type="nucleotide sequence ID" value="NZ_BAABIN010000005.1"/>
</dbReference>
<dbReference type="Pfam" id="PF02016">
    <property type="entry name" value="Peptidase_S66"/>
    <property type="match status" value="1"/>
</dbReference>
<keyword evidence="2" id="KW-0378">Hydrolase</keyword>
<comment type="caution">
    <text evidence="6">The sequence shown here is derived from an EMBL/GenBank/DDBJ whole genome shotgun (WGS) entry which is preliminary data.</text>
</comment>
<dbReference type="InterPro" id="IPR027478">
    <property type="entry name" value="LdcA_N"/>
</dbReference>
<name>A0A938Y0L6_9BACL</name>
<feature type="domain" description="LD-carboxypeptidase N-terminal" evidence="4">
    <location>
        <begin position="12"/>
        <end position="131"/>
    </location>
</feature>
<organism evidence="6 7">
    <name type="scientific">Brevibacillus fulvus</name>
    <dbReference type="NCBI Taxonomy" id="1125967"/>
    <lineage>
        <taxon>Bacteria</taxon>
        <taxon>Bacillati</taxon>
        <taxon>Bacillota</taxon>
        <taxon>Bacilli</taxon>
        <taxon>Bacillales</taxon>
        <taxon>Paenibacillaceae</taxon>
        <taxon>Brevibacillus</taxon>
    </lineage>
</organism>
<feature type="active site" description="Nucleophile" evidence="3">
    <location>
        <position position="111"/>
    </location>
</feature>
<dbReference type="SUPFAM" id="SSF141986">
    <property type="entry name" value="LD-carboxypeptidase A C-terminal domain-like"/>
    <property type="match status" value="1"/>
</dbReference>
<evidence type="ECO:0000313" key="6">
    <source>
        <dbReference type="EMBL" id="MBM7590998.1"/>
    </source>
</evidence>
<sequence>MKPTSLQHGDEIRVIAPSKSLAIIEKDAREIAAKRLEMLGFRVSFGRRAEERDEFDSSSVEARLADLHEAFHDPNVKGVLAATGGFNANQLLAGLDYKLIQQNPKIFCGYSDITALANAIYAKTGLITYSGPNFSSFGMMNGFEYTLEHFQKCLMDGLPFELSPSSEWSDDSWYRDQQNRRFFPNGGYEAIRYGSGAGRIVGGNLCTLNLLQGTPYMPSLDGAILFLEDDHEVTPETFDRDLQSLLHVPDSNGIRGLVIGRFQRASGMTVEKLQTIIASKPELNHIPVIANADFGHTTPIFTFPIGGYARLEAAPERVQLWIE</sequence>
<dbReference type="InterPro" id="IPR003507">
    <property type="entry name" value="S66_fam"/>
</dbReference>
<dbReference type="EMBL" id="JAFBEB010000008">
    <property type="protein sequence ID" value="MBM7590998.1"/>
    <property type="molecule type" value="Genomic_DNA"/>
</dbReference>
<dbReference type="Proteomes" id="UP000717624">
    <property type="component" value="Unassembled WGS sequence"/>
</dbReference>
<accession>A0A938Y0L6</accession>
<dbReference type="Pfam" id="PF17676">
    <property type="entry name" value="Peptidase_S66C"/>
    <property type="match status" value="1"/>
</dbReference>
<evidence type="ECO:0000313" key="7">
    <source>
        <dbReference type="Proteomes" id="UP000717624"/>
    </source>
</evidence>
<dbReference type="PIRSF" id="PIRSF028757">
    <property type="entry name" value="LD-carboxypeptidase"/>
    <property type="match status" value="1"/>
</dbReference>
<evidence type="ECO:0000259" key="5">
    <source>
        <dbReference type="Pfam" id="PF17676"/>
    </source>
</evidence>
<keyword evidence="6" id="KW-0645">Protease</keyword>
<dbReference type="AlphaFoldDB" id="A0A938Y0L6"/>
<feature type="active site" description="Charge relay system" evidence="3">
    <location>
        <position position="228"/>
    </location>
</feature>
<keyword evidence="6" id="KW-0121">Carboxypeptidase</keyword>
<dbReference type="InterPro" id="IPR027461">
    <property type="entry name" value="Carboxypeptidase_A_C_sf"/>
</dbReference>
<evidence type="ECO:0000256" key="3">
    <source>
        <dbReference type="PIRSR" id="PIRSR028757-1"/>
    </source>
</evidence>
<dbReference type="InterPro" id="IPR040449">
    <property type="entry name" value="Peptidase_S66_N"/>
</dbReference>
<evidence type="ECO:0000256" key="1">
    <source>
        <dbReference type="ARBA" id="ARBA00010233"/>
    </source>
</evidence>
<reference evidence="6" key="1">
    <citation type="submission" date="2021-01" db="EMBL/GenBank/DDBJ databases">
        <title>Genomic Encyclopedia of Type Strains, Phase IV (KMG-IV): sequencing the most valuable type-strain genomes for metagenomic binning, comparative biology and taxonomic classification.</title>
        <authorList>
            <person name="Goeker M."/>
        </authorList>
    </citation>
    <scope>NUCLEOTIDE SEQUENCE</scope>
    <source>
        <strain evidence="6">DSM 25523</strain>
    </source>
</reference>
<gene>
    <name evidence="6" type="ORF">JOD01_002610</name>
</gene>
<dbReference type="InterPro" id="IPR040921">
    <property type="entry name" value="Peptidase_S66C"/>
</dbReference>
<dbReference type="CDD" id="cd07062">
    <property type="entry name" value="Peptidase_S66_mccF_like"/>
    <property type="match status" value="1"/>
</dbReference>
<comment type="similarity">
    <text evidence="1">Belongs to the peptidase S66 family.</text>
</comment>
<evidence type="ECO:0000256" key="2">
    <source>
        <dbReference type="ARBA" id="ARBA00022801"/>
    </source>
</evidence>
<dbReference type="PANTHER" id="PTHR30237:SF6">
    <property type="entry name" value="CARBOXYPEPTIDASE YOCD-RELATED"/>
    <property type="match status" value="1"/>
</dbReference>
<proteinExistence type="inferred from homology"/>